<sequence length="282" mass="30746">MSLLKMLVELACSIISLTIFSLGIILAVFELSTTAIAVLATGIGLIGLFISTALWLSAPRCLQQPFKRRSKTSISDGHMDPRQTSSRKVEQFEITPDTTEVIMKSIRGIPFLMQAIQYSLETSYYTHKMSESGQPMFGNSVIHTAPGCTSVLDCDSDDETLLITSSRSPRFSGPEELWESTSGSGWTNQQLKLSLNRRNSSLLVFPYSENRPFLDSFDDSNIGSSDHASSSEEIQALGASSPSPVSRVAYTTATTSQGGEIRCIGMSSVLLTRFNSSFKAHT</sequence>
<dbReference type="Proteomes" id="UP000887540">
    <property type="component" value="Unplaced"/>
</dbReference>
<dbReference type="AlphaFoldDB" id="A0A914DKM8"/>
<keyword evidence="2" id="KW-1133">Transmembrane helix</keyword>
<proteinExistence type="predicted"/>
<feature type="transmembrane region" description="Helical" evidence="2">
    <location>
        <begin position="7"/>
        <end position="29"/>
    </location>
</feature>
<protein>
    <submittedName>
        <fullName evidence="4">Uncharacterized protein</fullName>
    </submittedName>
</protein>
<feature type="region of interest" description="Disordered" evidence="1">
    <location>
        <begin position="224"/>
        <end position="246"/>
    </location>
</feature>
<evidence type="ECO:0000313" key="3">
    <source>
        <dbReference type="Proteomes" id="UP000887540"/>
    </source>
</evidence>
<dbReference type="WBParaSite" id="ACRNAN_scaffold2812.g12807.t1">
    <property type="protein sequence ID" value="ACRNAN_scaffold2812.g12807.t1"/>
    <property type="gene ID" value="ACRNAN_scaffold2812.g12807"/>
</dbReference>
<keyword evidence="3" id="KW-1185">Reference proteome</keyword>
<keyword evidence="2" id="KW-0812">Transmembrane</keyword>
<feature type="region of interest" description="Disordered" evidence="1">
    <location>
        <begin position="68"/>
        <end position="89"/>
    </location>
</feature>
<evidence type="ECO:0000313" key="4">
    <source>
        <dbReference type="WBParaSite" id="ACRNAN_scaffold2812.g12807.t1"/>
    </source>
</evidence>
<organism evidence="3 4">
    <name type="scientific">Acrobeloides nanus</name>
    <dbReference type="NCBI Taxonomy" id="290746"/>
    <lineage>
        <taxon>Eukaryota</taxon>
        <taxon>Metazoa</taxon>
        <taxon>Ecdysozoa</taxon>
        <taxon>Nematoda</taxon>
        <taxon>Chromadorea</taxon>
        <taxon>Rhabditida</taxon>
        <taxon>Tylenchina</taxon>
        <taxon>Cephalobomorpha</taxon>
        <taxon>Cephaloboidea</taxon>
        <taxon>Cephalobidae</taxon>
        <taxon>Acrobeloides</taxon>
    </lineage>
</organism>
<keyword evidence="2" id="KW-0472">Membrane</keyword>
<feature type="region of interest" description="Disordered" evidence="1">
    <location>
        <begin position="165"/>
        <end position="184"/>
    </location>
</feature>
<reference evidence="4" key="1">
    <citation type="submission" date="2022-11" db="UniProtKB">
        <authorList>
            <consortium name="WormBaseParasite"/>
        </authorList>
    </citation>
    <scope>IDENTIFICATION</scope>
</reference>
<feature type="compositionally biased region" description="Basic and acidic residues" evidence="1">
    <location>
        <begin position="77"/>
        <end position="89"/>
    </location>
</feature>
<evidence type="ECO:0000256" key="2">
    <source>
        <dbReference type="SAM" id="Phobius"/>
    </source>
</evidence>
<name>A0A914DKM8_9BILA</name>
<feature type="transmembrane region" description="Helical" evidence="2">
    <location>
        <begin position="35"/>
        <end position="58"/>
    </location>
</feature>
<evidence type="ECO:0000256" key="1">
    <source>
        <dbReference type="SAM" id="MobiDB-lite"/>
    </source>
</evidence>
<accession>A0A914DKM8</accession>